<reference evidence="1" key="1">
    <citation type="journal article" date="2015" name="Nature">
        <title>Complex archaea that bridge the gap between prokaryotes and eukaryotes.</title>
        <authorList>
            <person name="Spang A."/>
            <person name="Saw J.H."/>
            <person name="Jorgensen S.L."/>
            <person name="Zaremba-Niedzwiedzka K."/>
            <person name="Martijn J."/>
            <person name="Lind A.E."/>
            <person name="van Eijk R."/>
            <person name="Schleper C."/>
            <person name="Guy L."/>
            <person name="Ettema T.J."/>
        </authorList>
    </citation>
    <scope>NUCLEOTIDE SEQUENCE</scope>
</reference>
<evidence type="ECO:0000313" key="1">
    <source>
        <dbReference type="EMBL" id="KKN40752.1"/>
    </source>
</evidence>
<organism evidence="1">
    <name type="scientific">marine sediment metagenome</name>
    <dbReference type="NCBI Taxonomy" id="412755"/>
    <lineage>
        <taxon>unclassified sequences</taxon>
        <taxon>metagenomes</taxon>
        <taxon>ecological metagenomes</taxon>
    </lineage>
</organism>
<comment type="caution">
    <text evidence="1">The sequence shown here is derived from an EMBL/GenBank/DDBJ whole genome shotgun (WGS) entry which is preliminary data.</text>
</comment>
<gene>
    <name evidence="1" type="ORF">LCGC14_0730220</name>
</gene>
<name>A0A0F9QUT7_9ZZZZ</name>
<protein>
    <submittedName>
        <fullName evidence="1">Uncharacterized protein</fullName>
    </submittedName>
</protein>
<accession>A0A0F9QUT7</accession>
<dbReference type="EMBL" id="LAZR01001686">
    <property type="protein sequence ID" value="KKN40752.1"/>
    <property type="molecule type" value="Genomic_DNA"/>
</dbReference>
<proteinExistence type="predicted"/>
<sequence length="98" mass="11475">MEKNLKMKAFSKLFWHYFHIYMVFNGHYSKNVPQQKQKVVCEEFGKVLDLPASIIHLLQSEEVNVNEINKLNQSTLKAVKHISENEILNTFSHLTTTI</sequence>
<dbReference type="AlphaFoldDB" id="A0A0F9QUT7"/>